<protein>
    <submittedName>
        <fullName evidence="3">Uncharacterized protein</fullName>
    </submittedName>
</protein>
<reference evidence="3 4" key="1">
    <citation type="submission" date="2018-07" db="EMBL/GenBank/DDBJ databases">
        <title>Section-level genome sequencing of Aspergillus section Nigri to investigate inter- and intra-species variation.</title>
        <authorList>
            <consortium name="DOE Joint Genome Institute"/>
            <person name="Vesth T.C."/>
            <person name="Nybo J.L."/>
            <person name="Theobald S."/>
            <person name="Frisvad J.C."/>
            <person name="Larsen T.O."/>
            <person name="Nielsen K.F."/>
            <person name="Hoof J.B."/>
            <person name="Brandl J."/>
            <person name="Salamov A."/>
            <person name="Riley R."/>
            <person name="Gladden J.M."/>
            <person name="Phatale P."/>
            <person name="Nielsen M.T."/>
            <person name="Lyhne E.K."/>
            <person name="Kogle M.E."/>
            <person name="Strasser K."/>
            <person name="McDonnell E."/>
            <person name="Barry K."/>
            <person name="Clum A."/>
            <person name="Chen C."/>
            <person name="Nolan M."/>
            <person name="Sandor L."/>
            <person name="Kuo A."/>
            <person name="Lipzen A."/>
            <person name="Hainaut M."/>
            <person name="Drula E."/>
            <person name="Tsang A."/>
            <person name="Magnuson J.K."/>
            <person name="Henrissat B."/>
            <person name="Wiebenga A."/>
            <person name="Simmons B.A."/>
            <person name="Makela M.R."/>
            <person name="De vries R.P."/>
            <person name="Grigoriev I.V."/>
            <person name="Mortensen U.H."/>
            <person name="Baker S.E."/>
            <person name="Andersen M.R."/>
        </authorList>
    </citation>
    <scope>NUCLEOTIDE SEQUENCE [LARGE SCALE GENOMIC DNA]</scope>
    <source>
        <strain evidence="3 4">ATCC 13496</strain>
    </source>
</reference>
<keyword evidence="2" id="KW-0732">Signal</keyword>
<evidence type="ECO:0000313" key="4">
    <source>
        <dbReference type="Proteomes" id="UP000253845"/>
    </source>
</evidence>
<dbReference type="EMBL" id="KZ851910">
    <property type="protein sequence ID" value="RDH21682.1"/>
    <property type="molecule type" value="Genomic_DNA"/>
</dbReference>
<evidence type="ECO:0000256" key="1">
    <source>
        <dbReference type="SAM" id="MobiDB-lite"/>
    </source>
</evidence>
<evidence type="ECO:0000313" key="3">
    <source>
        <dbReference type="EMBL" id="RDH21682.1"/>
    </source>
</evidence>
<evidence type="ECO:0000256" key="2">
    <source>
        <dbReference type="SAM" id="SignalP"/>
    </source>
</evidence>
<feature type="signal peptide" evidence="2">
    <location>
        <begin position="1"/>
        <end position="16"/>
    </location>
</feature>
<feature type="region of interest" description="Disordered" evidence="1">
    <location>
        <begin position="139"/>
        <end position="180"/>
    </location>
</feature>
<dbReference type="AlphaFoldDB" id="A0A370C7L1"/>
<accession>A0A370C7L1</accession>
<dbReference type="Proteomes" id="UP000253845">
    <property type="component" value="Unassembled WGS sequence"/>
</dbReference>
<name>A0A370C7L1_ASPNG</name>
<dbReference type="VEuPathDB" id="FungiDB:M747DRAFT_294929"/>
<organism evidence="3 4">
    <name type="scientific">Aspergillus niger ATCC 13496</name>
    <dbReference type="NCBI Taxonomy" id="1353008"/>
    <lineage>
        <taxon>Eukaryota</taxon>
        <taxon>Fungi</taxon>
        <taxon>Dikarya</taxon>
        <taxon>Ascomycota</taxon>
        <taxon>Pezizomycotina</taxon>
        <taxon>Eurotiomycetes</taxon>
        <taxon>Eurotiomycetidae</taxon>
        <taxon>Eurotiales</taxon>
        <taxon>Aspergillaceae</taxon>
        <taxon>Aspergillus</taxon>
        <taxon>Aspergillus subgen. Circumdati</taxon>
    </lineage>
</organism>
<proteinExistence type="predicted"/>
<sequence length="348" mass="37307">MHTAALFLALALSAHAVPVLHARGNDTVERREEGPYKVVNVAGPTTPVVETITATNPPAPPTTITVTEYPSSTPASVPGASPSPWNAGPTVDGAPLNRRETNSSASAFHRRVFTDDATNSTASRRAMFSDDATTNNTVSRRGILEDATNSTLSRRARLEDDATTNKTESRRDILDHATNSTLSRRKMFSDDATNSTENHAIATRSNDTIPAQSQPKVDVIARGLLSEARNETEHSLQARSNITSEVVARSNDTIAKAMARRSLYEGLESDNSTARVAARSNDTVSKLVTREIGDAESALNSSKVLDHKVRGLNATALQARAFNDTPSDTAVMSSRLHARGLNHTDSQA</sequence>
<gene>
    <name evidence="3" type="ORF">M747DRAFT_294929</name>
</gene>
<feature type="chain" id="PRO_5016852212" evidence="2">
    <location>
        <begin position="17"/>
        <end position="348"/>
    </location>
</feature>